<feature type="transmembrane region" description="Helical" evidence="9">
    <location>
        <begin position="404"/>
        <end position="423"/>
    </location>
</feature>
<evidence type="ECO:0000256" key="4">
    <source>
        <dbReference type="ARBA" id="ARBA00022475"/>
    </source>
</evidence>
<evidence type="ECO:0000256" key="9">
    <source>
        <dbReference type="SAM" id="Phobius"/>
    </source>
</evidence>
<sequence>MPGDWVGSAAGGRRPPSRQRPDGPGNRHGGRTRRCVQRTPRSGMVGGFDATQETRPGPPMTTPENLPHQDLPNQDAGKDVLAAKLASTASLIERMTALAVFVALLVGVFLVVKPFVTGILFGGILVIATWPLRDLMVRHGGSTVLASGLLLLAAVATIGLPAVFLAPGLAERMVKGLQQGQTYFAGMPEFPGWLASIPFVEEPLRRLWTDLADPSSVVQEVFKSYSAELQRALVEIAKAFADGIFQVLVSLAVATLFWLRGDTLAHAIRDIADRLGGATAVAALDSAADSVRGVAYGIVGTAAIQAGLMTFGLLLAGVPGAAVLGFVSMLIALSQFGVLLVFIWGGAAWWLFGLGSTGWAIFIIVWGIMVSTVDNVIRPWLVSFGAALPLTLIFFGVLGGFLAFGFLGLFIGPTLLGVFVNLLDAWRRAASPTASPASVPPSGPSALAQGVVPVVPTAATKDALAPGE</sequence>
<dbReference type="PANTHER" id="PTHR21716">
    <property type="entry name" value="TRANSMEMBRANE PROTEIN"/>
    <property type="match status" value="1"/>
</dbReference>
<evidence type="ECO:0000256" key="6">
    <source>
        <dbReference type="ARBA" id="ARBA00022989"/>
    </source>
</evidence>
<evidence type="ECO:0000313" key="11">
    <source>
        <dbReference type="Proteomes" id="UP000249130"/>
    </source>
</evidence>
<protein>
    <recommendedName>
        <fullName evidence="12">AI-2E family transporter</fullName>
    </recommendedName>
</protein>
<evidence type="ECO:0000256" key="2">
    <source>
        <dbReference type="ARBA" id="ARBA00009773"/>
    </source>
</evidence>
<dbReference type="OrthoDB" id="106838at2"/>
<feature type="region of interest" description="Disordered" evidence="8">
    <location>
        <begin position="1"/>
        <end position="68"/>
    </location>
</feature>
<name>A0A327L7V8_9BRAD</name>
<comment type="caution">
    <text evidence="10">The sequence shown here is derived from an EMBL/GenBank/DDBJ whole genome shotgun (WGS) entry which is preliminary data.</text>
</comment>
<keyword evidence="3" id="KW-0813">Transport</keyword>
<keyword evidence="4" id="KW-1003">Cell membrane</keyword>
<feature type="transmembrane region" description="Helical" evidence="9">
    <location>
        <begin position="380"/>
        <end position="398"/>
    </location>
</feature>
<keyword evidence="5 9" id="KW-0812">Transmembrane</keyword>
<evidence type="ECO:0000256" key="7">
    <source>
        <dbReference type="ARBA" id="ARBA00023136"/>
    </source>
</evidence>
<evidence type="ECO:0000256" key="1">
    <source>
        <dbReference type="ARBA" id="ARBA00004651"/>
    </source>
</evidence>
<feature type="transmembrane region" description="Helical" evidence="9">
    <location>
        <begin position="239"/>
        <end position="259"/>
    </location>
</feature>
<feature type="transmembrane region" description="Helical" evidence="9">
    <location>
        <begin position="97"/>
        <end position="130"/>
    </location>
</feature>
<feature type="transmembrane region" description="Helical" evidence="9">
    <location>
        <begin position="142"/>
        <end position="166"/>
    </location>
</feature>
<comment type="subcellular location">
    <subcellularLocation>
        <location evidence="1">Cell membrane</location>
        <topology evidence="1">Multi-pass membrane protein</topology>
    </subcellularLocation>
</comment>
<organism evidence="10 11">
    <name type="scientific">Rhodoplanes roseus</name>
    <dbReference type="NCBI Taxonomy" id="29409"/>
    <lineage>
        <taxon>Bacteria</taxon>
        <taxon>Pseudomonadati</taxon>
        <taxon>Pseudomonadota</taxon>
        <taxon>Alphaproteobacteria</taxon>
        <taxon>Hyphomicrobiales</taxon>
        <taxon>Nitrobacteraceae</taxon>
        <taxon>Rhodoplanes</taxon>
    </lineage>
</organism>
<dbReference type="PANTHER" id="PTHR21716:SF67">
    <property type="entry name" value="TRANSPORT PROTEIN YDIK-RELATED"/>
    <property type="match status" value="1"/>
</dbReference>
<evidence type="ECO:0000256" key="5">
    <source>
        <dbReference type="ARBA" id="ARBA00022692"/>
    </source>
</evidence>
<dbReference type="Pfam" id="PF01594">
    <property type="entry name" value="AI-2E_transport"/>
    <property type="match status" value="1"/>
</dbReference>
<feature type="transmembrane region" description="Helical" evidence="9">
    <location>
        <begin position="349"/>
        <end position="368"/>
    </location>
</feature>
<comment type="similarity">
    <text evidence="2">Belongs to the autoinducer-2 exporter (AI-2E) (TC 2.A.86) family.</text>
</comment>
<evidence type="ECO:0000256" key="3">
    <source>
        <dbReference type="ARBA" id="ARBA00022448"/>
    </source>
</evidence>
<evidence type="ECO:0000256" key="8">
    <source>
        <dbReference type="SAM" id="MobiDB-lite"/>
    </source>
</evidence>
<dbReference type="Proteomes" id="UP000249130">
    <property type="component" value="Unassembled WGS sequence"/>
</dbReference>
<dbReference type="EMBL" id="NPEX01000072">
    <property type="protein sequence ID" value="RAI43758.1"/>
    <property type="molecule type" value="Genomic_DNA"/>
</dbReference>
<reference evidence="10 11" key="1">
    <citation type="submission" date="2017-07" db="EMBL/GenBank/DDBJ databases">
        <title>Draft Genome Sequences of Select Purple Nonsulfur Bacteria.</title>
        <authorList>
            <person name="Lasarre B."/>
            <person name="Mckinlay J.B."/>
        </authorList>
    </citation>
    <scope>NUCLEOTIDE SEQUENCE [LARGE SCALE GENOMIC DNA]</scope>
    <source>
        <strain evidence="10 11">DSM 5909</strain>
    </source>
</reference>
<evidence type="ECO:0008006" key="12">
    <source>
        <dbReference type="Google" id="ProtNLM"/>
    </source>
</evidence>
<dbReference type="InterPro" id="IPR002549">
    <property type="entry name" value="AI-2E-like"/>
</dbReference>
<accession>A0A327L7V8</accession>
<dbReference type="GO" id="GO:0005886">
    <property type="term" value="C:plasma membrane"/>
    <property type="evidence" value="ECO:0007669"/>
    <property type="project" value="UniProtKB-SubCell"/>
</dbReference>
<gene>
    <name evidence="10" type="ORF">CH341_12695</name>
</gene>
<feature type="transmembrane region" description="Helical" evidence="9">
    <location>
        <begin position="323"/>
        <end position="343"/>
    </location>
</feature>
<keyword evidence="6 9" id="KW-1133">Transmembrane helix</keyword>
<feature type="transmembrane region" description="Helical" evidence="9">
    <location>
        <begin position="294"/>
        <end position="316"/>
    </location>
</feature>
<dbReference type="AlphaFoldDB" id="A0A327L7V8"/>
<proteinExistence type="inferred from homology"/>
<keyword evidence="7 9" id="KW-0472">Membrane</keyword>
<evidence type="ECO:0000313" key="10">
    <source>
        <dbReference type="EMBL" id="RAI43758.1"/>
    </source>
</evidence>
<keyword evidence="11" id="KW-1185">Reference proteome</keyword>